<evidence type="ECO:0000259" key="2">
    <source>
        <dbReference type="SMART" id="SM00460"/>
    </source>
</evidence>
<keyword evidence="4" id="KW-1185">Reference proteome</keyword>
<dbReference type="SUPFAM" id="SSF54001">
    <property type="entry name" value="Cysteine proteinases"/>
    <property type="match status" value="1"/>
</dbReference>
<evidence type="ECO:0000313" key="3">
    <source>
        <dbReference type="EMBL" id="GEO99220.1"/>
    </source>
</evidence>
<proteinExistence type="predicted"/>
<name>A0A512INF2_9HYPH</name>
<evidence type="ECO:0000256" key="1">
    <source>
        <dbReference type="SAM" id="MobiDB-lite"/>
    </source>
</evidence>
<dbReference type="Pfam" id="PF01841">
    <property type="entry name" value="Transglut_core"/>
    <property type="match status" value="1"/>
</dbReference>
<dbReference type="Pfam" id="PF08379">
    <property type="entry name" value="Bact_transglu_N"/>
    <property type="match status" value="1"/>
</dbReference>
<organism evidence="3 4">
    <name type="scientific">Methylobacterium haplocladii</name>
    <dbReference type="NCBI Taxonomy" id="1176176"/>
    <lineage>
        <taxon>Bacteria</taxon>
        <taxon>Pseudomonadati</taxon>
        <taxon>Pseudomonadota</taxon>
        <taxon>Alphaproteobacteria</taxon>
        <taxon>Hyphomicrobiales</taxon>
        <taxon>Methylobacteriaceae</taxon>
        <taxon>Methylobacterium</taxon>
    </lineage>
</organism>
<feature type="region of interest" description="Disordered" evidence="1">
    <location>
        <begin position="263"/>
        <end position="287"/>
    </location>
</feature>
<reference evidence="3 4" key="1">
    <citation type="submission" date="2019-07" db="EMBL/GenBank/DDBJ databases">
        <title>Whole genome shotgun sequence of Methylobacterium haplocladii NBRC 107714.</title>
        <authorList>
            <person name="Hosoyama A."/>
            <person name="Uohara A."/>
            <person name="Ohji S."/>
            <person name="Ichikawa N."/>
        </authorList>
    </citation>
    <scope>NUCLEOTIDE SEQUENCE [LARGE SCALE GENOMIC DNA]</scope>
    <source>
        <strain evidence="3 4">NBRC 107714</strain>
    </source>
</reference>
<dbReference type="EMBL" id="BJZT01000014">
    <property type="protein sequence ID" value="GEO99220.1"/>
    <property type="molecule type" value="Genomic_DNA"/>
</dbReference>
<evidence type="ECO:0000313" key="4">
    <source>
        <dbReference type="Proteomes" id="UP000321258"/>
    </source>
</evidence>
<dbReference type="SMART" id="SM00460">
    <property type="entry name" value="TGc"/>
    <property type="match status" value="1"/>
</dbReference>
<protein>
    <submittedName>
        <fullName evidence="3">Transglutaminase</fullName>
    </submittedName>
</protein>
<dbReference type="PANTHER" id="PTHR33490:SF6">
    <property type="entry name" value="SLL1049 PROTEIN"/>
    <property type="match status" value="1"/>
</dbReference>
<dbReference type="InterPro" id="IPR002931">
    <property type="entry name" value="Transglutaminase-like"/>
</dbReference>
<accession>A0A512INF2</accession>
<feature type="compositionally biased region" description="Low complexity" evidence="1">
    <location>
        <begin position="271"/>
        <end position="287"/>
    </location>
</feature>
<gene>
    <name evidence="3" type="ORF">MHA02_16080</name>
</gene>
<dbReference type="RefSeq" id="WP_147078115.1">
    <property type="nucleotide sequence ID" value="NZ_BJZT01000014.1"/>
</dbReference>
<dbReference type="InterPro" id="IPR038765">
    <property type="entry name" value="Papain-like_cys_pep_sf"/>
</dbReference>
<sequence>MRIRVLHDTIYTYEQPARGLIQVLRLTPRDHDGQHVREWRIEPSVDGRLTAREDGFGNIVHWFTADDAAGALTVRVTGEVETFDTSGIVRGGVERLPEPFYLRDTPLTDPSAEIQAFAAKATSGGDQSRLSILHRLLEAVHDRVVFEPGPTSASTTAAESFEAGKGVCQDLSHIFIAAARHLEIPTRYVSGYFRRDDGVEDQSAGHAWAEALLPDLGWIGFDAANGISATEAHVRVAIGLDYLGAAPIRGSRVGGGTERLEVRLKVDEPQRGQSQTQSQGSQRQSQG</sequence>
<dbReference type="Proteomes" id="UP000321258">
    <property type="component" value="Unassembled WGS sequence"/>
</dbReference>
<dbReference type="PANTHER" id="PTHR33490">
    <property type="entry name" value="BLR5614 PROTEIN-RELATED"/>
    <property type="match status" value="1"/>
</dbReference>
<dbReference type="OrthoDB" id="9804023at2"/>
<dbReference type="InterPro" id="IPR013589">
    <property type="entry name" value="Bac_transglu_N"/>
</dbReference>
<feature type="domain" description="Transglutaminase-like" evidence="2">
    <location>
        <begin position="160"/>
        <end position="225"/>
    </location>
</feature>
<dbReference type="AlphaFoldDB" id="A0A512INF2"/>
<comment type="caution">
    <text evidence="3">The sequence shown here is derived from an EMBL/GenBank/DDBJ whole genome shotgun (WGS) entry which is preliminary data.</text>
</comment>
<dbReference type="Gene3D" id="3.10.620.30">
    <property type="match status" value="1"/>
</dbReference>